<protein>
    <submittedName>
        <fullName evidence="2">Uncharacterized protein</fullName>
    </submittedName>
</protein>
<feature type="region of interest" description="Disordered" evidence="1">
    <location>
        <begin position="13"/>
        <end position="43"/>
    </location>
</feature>
<sequence length="344" mass="38641">MGLFSKLDKAFKDIQQQAQQQAQQSQAAFRPPPPGGGSRNCPVLASSYLTNADPSNGRPALHPCQHPYRGAIPPGSLCYTLEHPDPQYDAATRFFLTCVPDPIGLAYHALNFARLKLVDPQYPTNWAWKHITIEITDEKGPGLAWTASGKCTICISWITSQMNDYNAGKKTLEACAFEFKGVIMHELVHVIQHDGRGSSPSWLTESVADYIRMQTDLGPPHWRKPGQGKRDEGWKDGYDAGANFLAWLTGETKDDLVHIAQTASVQQPTPTGPPGAHQSQYPPNEQYPPRVPCRPGKQRRGPFPNLVRHMDYRLANERYNEGWWQEMAGAPLPQLWREYLDYYC</sequence>
<dbReference type="HOGENOM" id="CLU_871589_0_0_1"/>
<evidence type="ECO:0000313" key="3">
    <source>
        <dbReference type="Proteomes" id="UP000002748"/>
    </source>
</evidence>
<comment type="caution">
    <text evidence="2">The sequence shown here is derived from an EMBL/GenBank/DDBJ whole genome shotgun (WGS) entry which is preliminary data.</text>
</comment>
<dbReference type="Proteomes" id="UP000002748">
    <property type="component" value="Unassembled WGS sequence"/>
</dbReference>
<proteinExistence type="predicted"/>
<name>J6EZI2_TRIAS</name>
<dbReference type="RefSeq" id="XP_014181155.1">
    <property type="nucleotide sequence ID" value="XM_014325680.1"/>
</dbReference>
<evidence type="ECO:0000256" key="1">
    <source>
        <dbReference type="SAM" id="MobiDB-lite"/>
    </source>
</evidence>
<evidence type="ECO:0000313" key="2">
    <source>
        <dbReference type="EMBL" id="EJT50064.1"/>
    </source>
</evidence>
<organism evidence="2 3">
    <name type="scientific">Trichosporon asahii var. asahii (strain ATCC 90039 / CBS 2479 / JCM 2466 / KCTC 7840 / NBRC 103889/ NCYC 2677 / UAMH 7654)</name>
    <name type="common">Yeast</name>
    <dbReference type="NCBI Taxonomy" id="1186058"/>
    <lineage>
        <taxon>Eukaryota</taxon>
        <taxon>Fungi</taxon>
        <taxon>Dikarya</taxon>
        <taxon>Basidiomycota</taxon>
        <taxon>Agaricomycotina</taxon>
        <taxon>Tremellomycetes</taxon>
        <taxon>Trichosporonales</taxon>
        <taxon>Trichosporonaceae</taxon>
        <taxon>Trichosporon</taxon>
    </lineage>
</organism>
<reference evidence="2 3" key="1">
    <citation type="journal article" date="2012" name="Eukaryot. Cell">
        <title>Draft genome sequence of CBS 2479, the standard type strain of Trichosporon asahii.</title>
        <authorList>
            <person name="Yang R.Y."/>
            <person name="Li H.T."/>
            <person name="Zhu H."/>
            <person name="Zhou G.P."/>
            <person name="Wang M."/>
            <person name="Wang L."/>
        </authorList>
    </citation>
    <scope>NUCLEOTIDE SEQUENCE [LARGE SCALE GENOMIC DNA]</scope>
    <source>
        <strain evidence="3">ATCC 90039 / CBS 2479 / JCM 2466 / KCTC 7840 / NCYC 2677 / UAMH 7654</strain>
    </source>
</reference>
<dbReference type="KEGG" id="tasa:A1Q1_00719"/>
<dbReference type="Pfam" id="PF04450">
    <property type="entry name" value="BSP"/>
    <property type="match status" value="1"/>
</dbReference>
<dbReference type="InterPro" id="IPR007541">
    <property type="entry name" value="Uncharacterised_BSP"/>
</dbReference>
<gene>
    <name evidence="2" type="ORF">A1Q1_00719</name>
</gene>
<feature type="compositionally biased region" description="Low complexity" evidence="1">
    <location>
        <begin position="15"/>
        <end position="28"/>
    </location>
</feature>
<dbReference type="VEuPathDB" id="FungiDB:A1Q1_00719"/>
<dbReference type="PANTHER" id="PTHR33321">
    <property type="match status" value="1"/>
</dbReference>
<dbReference type="EMBL" id="ALBS01000136">
    <property type="protein sequence ID" value="EJT50064.1"/>
    <property type="molecule type" value="Genomic_DNA"/>
</dbReference>
<dbReference type="AlphaFoldDB" id="J6EZI2"/>
<accession>J6EZI2</accession>
<feature type="region of interest" description="Disordered" evidence="1">
    <location>
        <begin position="265"/>
        <end position="304"/>
    </location>
</feature>
<dbReference type="OrthoDB" id="891726at2759"/>
<dbReference type="PANTHER" id="PTHR33321:SF12">
    <property type="entry name" value="PLANT BASIC SECRETORY PROTEIN (BSP) FAMILY PROTEIN"/>
    <property type="match status" value="1"/>
</dbReference>
<dbReference type="GeneID" id="25984233"/>